<name>A0ABN0GAX3_9BURK</name>
<gene>
    <name evidence="1" type="ORF">A33K_13054</name>
</gene>
<accession>A0ABN0GAX3</accession>
<dbReference type="EMBL" id="JH692061">
    <property type="protein sequence ID" value="EIP89475.1"/>
    <property type="molecule type" value="Genomic_DNA"/>
</dbReference>
<reference evidence="2" key="1">
    <citation type="journal article" date="2012" name="J. Bacteriol.">
        <title>Revised Genome Sequence of Burkholderia thailandensis MSMB43 with Improved Annotation.</title>
        <authorList>
            <person name="Zhuo Y."/>
            <person name="Liu L."/>
            <person name="Wang Q."/>
            <person name="Liu X."/>
            <person name="Ren B."/>
            <person name="Liu M."/>
            <person name="Ni P."/>
            <person name="Cheng Y.Q."/>
            <person name="Zhang L."/>
        </authorList>
    </citation>
    <scope>NUCLEOTIDE SEQUENCE [LARGE SCALE GENOMIC DNA]</scope>
    <source>
        <strain evidence="2">MSMB43</strain>
    </source>
</reference>
<proteinExistence type="predicted"/>
<dbReference type="Proteomes" id="UP000004682">
    <property type="component" value="Unassembled WGS sequence"/>
</dbReference>
<evidence type="ECO:0000313" key="2">
    <source>
        <dbReference type="Proteomes" id="UP000004682"/>
    </source>
</evidence>
<evidence type="ECO:0000313" key="1">
    <source>
        <dbReference type="EMBL" id="EIP89475.1"/>
    </source>
</evidence>
<keyword evidence="2" id="KW-1185">Reference proteome</keyword>
<organism evidence="1 2">
    <name type="scientific">Burkholderia humptydooensis MSMB43</name>
    <dbReference type="NCBI Taxonomy" id="441157"/>
    <lineage>
        <taxon>Bacteria</taxon>
        <taxon>Pseudomonadati</taxon>
        <taxon>Pseudomonadota</taxon>
        <taxon>Betaproteobacteria</taxon>
        <taxon>Burkholderiales</taxon>
        <taxon>Burkholderiaceae</taxon>
        <taxon>Burkholderia</taxon>
        <taxon>pseudomallei group</taxon>
    </lineage>
</organism>
<protein>
    <submittedName>
        <fullName evidence="1">Uncharacterized protein</fullName>
    </submittedName>
</protein>
<sequence length="65" mass="7083">MRSRAACGVRKRVRLAAIIPGGFGFAHARAESAVAPKEAGAFAKTPAACCARSKRRRRLNIRFDR</sequence>